<organism evidence="1 2">
    <name type="scientific">Zasmidium cellare</name>
    <name type="common">Wine cellar mold</name>
    <name type="synonym">Racodium cellare</name>
    <dbReference type="NCBI Taxonomy" id="395010"/>
    <lineage>
        <taxon>Eukaryota</taxon>
        <taxon>Fungi</taxon>
        <taxon>Dikarya</taxon>
        <taxon>Ascomycota</taxon>
        <taxon>Pezizomycotina</taxon>
        <taxon>Dothideomycetes</taxon>
        <taxon>Dothideomycetidae</taxon>
        <taxon>Mycosphaerellales</taxon>
        <taxon>Mycosphaerellaceae</taxon>
        <taxon>Zasmidium</taxon>
    </lineage>
</organism>
<protein>
    <submittedName>
        <fullName evidence="1">Uncharacterized protein</fullName>
    </submittedName>
</protein>
<accession>A0ABR0ESN1</accession>
<comment type="caution">
    <text evidence="1">The sequence shown here is derived from an EMBL/GenBank/DDBJ whole genome shotgun (WGS) entry which is preliminary data.</text>
</comment>
<name>A0ABR0ESN1_ZASCE</name>
<dbReference type="Proteomes" id="UP001305779">
    <property type="component" value="Unassembled WGS sequence"/>
</dbReference>
<evidence type="ECO:0000313" key="1">
    <source>
        <dbReference type="EMBL" id="KAK4504470.1"/>
    </source>
</evidence>
<sequence length="283" mass="32237">MSTIAEYHQRMERLAVRLCETPQELVDDIIRHALANLDPRFELVGNEMIKWTTSEGSLITRNIDQPYRHLVLKFLKPLLAAASRAPPPTMWRLRGKTRETALKPIKESMVMVTERQIVPRLAAGNVSGFPYQAPSIPPAFQNQLQRVELLLALPHRTITLWPHTRAGRYDVKRYMPTIKLQSLQVTVMRSFVSKADGAGSVSDQRVWITGQPTRRGMKDDFEALVSSMMSLEVEEKSLVIKQIHGDPTYDEEVRRARTVSRRGKDARNIVKAAIKPYGTRVES</sequence>
<proteinExistence type="predicted"/>
<reference evidence="1 2" key="1">
    <citation type="journal article" date="2023" name="G3 (Bethesda)">
        <title>A chromosome-level genome assembly of Zasmidium syzygii isolated from banana leaves.</title>
        <authorList>
            <person name="van Westerhoven A.C."/>
            <person name="Mehrabi R."/>
            <person name="Talebi R."/>
            <person name="Steentjes M.B.F."/>
            <person name="Corcolon B."/>
            <person name="Chong P.A."/>
            <person name="Kema G.H.J."/>
            <person name="Seidl M.F."/>
        </authorList>
    </citation>
    <scope>NUCLEOTIDE SEQUENCE [LARGE SCALE GENOMIC DNA]</scope>
    <source>
        <strain evidence="1 2">P124</strain>
    </source>
</reference>
<keyword evidence="2" id="KW-1185">Reference proteome</keyword>
<dbReference type="EMBL" id="JAXOVC010000003">
    <property type="protein sequence ID" value="KAK4504470.1"/>
    <property type="molecule type" value="Genomic_DNA"/>
</dbReference>
<gene>
    <name evidence="1" type="ORF">PRZ48_005386</name>
</gene>
<evidence type="ECO:0000313" key="2">
    <source>
        <dbReference type="Proteomes" id="UP001305779"/>
    </source>
</evidence>